<comment type="caution">
    <text evidence="2">The sequence shown here is derived from an EMBL/GenBank/DDBJ whole genome shotgun (WGS) entry which is preliminary data.</text>
</comment>
<accession>A0A444J2P2</accession>
<dbReference type="Proteomes" id="UP000287853">
    <property type="component" value="Unassembled WGS sequence"/>
</dbReference>
<reference evidence="2 3" key="1">
    <citation type="submission" date="2017-01" db="EMBL/GenBank/DDBJ databases">
        <title>The cable genome- insights into the physiology and evolution of filamentous bacteria capable of sulfide oxidation via long distance electron transfer.</title>
        <authorList>
            <person name="Schreiber L."/>
            <person name="Bjerg J.T."/>
            <person name="Boggild A."/>
            <person name="Van De Vossenberg J."/>
            <person name="Meysman F."/>
            <person name="Nielsen L.P."/>
            <person name="Schramm A."/>
            <person name="Kjeldsen K.U."/>
        </authorList>
    </citation>
    <scope>NUCLEOTIDE SEQUENCE [LARGE SCALE GENOMIC DNA]</scope>
    <source>
        <strain evidence="2">MCF</strain>
    </source>
</reference>
<proteinExistence type="predicted"/>
<dbReference type="PROSITE" id="PS51832">
    <property type="entry name" value="HD_GYP"/>
    <property type="match status" value="1"/>
</dbReference>
<name>A0A444J2P2_9BACT</name>
<evidence type="ECO:0000259" key="1">
    <source>
        <dbReference type="PROSITE" id="PS51832"/>
    </source>
</evidence>
<dbReference type="InterPro" id="IPR037522">
    <property type="entry name" value="HD_GYP_dom"/>
</dbReference>
<dbReference type="EMBL" id="MTKO01000038">
    <property type="protein sequence ID" value="RWX47282.1"/>
    <property type="molecule type" value="Genomic_DNA"/>
</dbReference>
<gene>
    <name evidence="2" type="ORF">H206_01954</name>
</gene>
<dbReference type="AlphaFoldDB" id="A0A444J2P2"/>
<feature type="domain" description="HD-GYP" evidence="1">
    <location>
        <begin position="1"/>
        <end position="38"/>
    </location>
</feature>
<protein>
    <submittedName>
        <fullName evidence="2">Putative two-component system response regulator</fullName>
    </submittedName>
</protein>
<sequence>MSIMNIEDGRGRHFDPDVYDALLSMEHEFFRIAEENSKGIK</sequence>
<evidence type="ECO:0000313" key="3">
    <source>
        <dbReference type="Proteomes" id="UP000287853"/>
    </source>
</evidence>
<evidence type="ECO:0000313" key="2">
    <source>
        <dbReference type="EMBL" id="RWX47282.1"/>
    </source>
</evidence>
<keyword evidence="3" id="KW-1185">Reference proteome</keyword>
<organism evidence="2 3">
    <name type="scientific">Candidatus Electrothrix aarhusensis</name>
    <dbReference type="NCBI Taxonomy" id="1859131"/>
    <lineage>
        <taxon>Bacteria</taxon>
        <taxon>Pseudomonadati</taxon>
        <taxon>Thermodesulfobacteriota</taxon>
        <taxon>Desulfobulbia</taxon>
        <taxon>Desulfobulbales</taxon>
        <taxon>Desulfobulbaceae</taxon>
        <taxon>Candidatus Electrothrix</taxon>
    </lineage>
</organism>